<dbReference type="PANTHER" id="PTHR43735">
    <property type="entry name" value="APOPTOSIS-INDUCING FACTOR 1"/>
    <property type="match status" value="1"/>
</dbReference>
<dbReference type="GO" id="GO:0050660">
    <property type="term" value="F:flavin adenine dinucleotide binding"/>
    <property type="evidence" value="ECO:0007669"/>
    <property type="project" value="TreeGrafter"/>
</dbReference>
<evidence type="ECO:0000256" key="1">
    <source>
        <dbReference type="ARBA" id="ARBA00022630"/>
    </source>
</evidence>
<keyword evidence="2" id="KW-0274">FAD</keyword>
<evidence type="ECO:0000313" key="4">
    <source>
        <dbReference type="EMBL" id="WVZ71982.1"/>
    </source>
</evidence>
<organism evidence="4 5">
    <name type="scientific">Paspalum notatum var. saurae</name>
    <dbReference type="NCBI Taxonomy" id="547442"/>
    <lineage>
        <taxon>Eukaryota</taxon>
        <taxon>Viridiplantae</taxon>
        <taxon>Streptophyta</taxon>
        <taxon>Embryophyta</taxon>
        <taxon>Tracheophyta</taxon>
        <taxon>Spermatophyta</taxon>
        <taxon>Magnoliopsida</taxon>
        <taxon>Liliopsida</taxon>
        <taxon>Poales</taxon>
        <taxon>Poaceae</taxon>
        <taxon>PACMAD clade</taxon>
        <taxon>Panicoideae</taxon>
        <taxon>Andropogonodae</taxon>
        <taxon>Paspaleae</taxon>
        <taxon>Paspalinae</taxon>
        <taxon>Paspalum</taxon>
    </lineage>
</organism>
<proteinExistence type="predicted"/>
<dbReference type="GO" id="GO:0005737">
    <property type="term" value="C:cytoplasm"/>
    <property type="evidence" value="ECO:0007669"/>
    <property type="project" value="TreeGrafter"/>
</dbReference>
<dbReference type="EMBL" id="CP144748">
    <property type="protein sequence ID" value="WVZ71982.1"/>
    <property type="molecule type" value="Genomic_DNA"/>
</dbReference>
<dbReference type="GO" id="GO:0004174">
    <property type="term" value="F:electron-transferring-flavoprotein dehydrogenase activity"/>
    <property type="evidence" value="ECO:0007669"/>
    <property type="project" value="TreeGrafter"/>
</dbReference>
<gene>
    <name evidence="4" type="ORF">U9M48_020509</name>
</gene>
<dbReference type="AlphaFoldDB" id="A0AAQ3WS33"/>
<name>A0AAQ3WS33_PASNO</name>
<evidence type="ECO:0008006" key="6">
    <source>
        <dbReference type="Google" id="ProtNLM"/>
    </source>
</evidence>
<dbReference type="Proteomes" id="UP001341281">
    <property type="component" value="Chromosome 04"/>
</dbReference>
<evidence type="ECO:0000256" key="2">
    <source>
        <dbReference type="ARBA" id="ARBA00022827"/>
    </source>
</evidence>
<evidence type="ECO:0000313" key="5">
    <source>
        <dbReference type="Proteomes" id="UP001341281"/>
    </source>
</evidence>
<accession>A0AAQ3WS33</accession>
<keyword evidence="3" id="KW-0560">Oxidoreductase</keyword>
<dbReference type="PANTHER" id="PTHR43735:SF3">
    <property type="entry name" value="FERROPTOSIS SUPPRESSOR PROTEIN 1"/>
    <property type="match status" value="1"/>
</dbReference>
<dbReference type="Gene3D" id="3.50.50.100">
    <property type="match status" value="1"/>
</dbReference>
<dbReference type="SUPFAM" id="SSF51905">
    <property type="entry name" value="FAD/NAD(P)-binding domain"/>
    <property type="match status" value="1"/>
</dbReference>
<evidence type="ECO:0000256" key="3">
    <source>
        <dbReference type="ARBA" id="ARBA00023002"/>
    </source>
</evidence>
<dbReference type="InterPro" id="IPR036188">
    <property type="entry name" value="FAD/NAD-bd_sf"/>
</dbReference>
<protein>
    <recommendedName>
        <fullName evidence="6">FAD/NAD(P)-binding domain-containing protein</fullName>
    </recommendedName>
</protein>
<keyword evidence="1" id="KW-0285">Flavoprotein</keyword>
<keyword evidence="5" id="KW-1185">Reference proteome</keyword>
<sequence length="131" mass="14054">MVRSREAAAQRRAAMAAAAKASVVVVGGGVAGSLLAKTMQGHADVVLLDPKEYLEIPWAELRSMVEPSFAERSLIYHKDYLTDANIVMSSAVNITEDAVLTAHGQCLPYDYLVIATGHALTSPGSRDERIK</sequence>
<reference evidence="4 5" key="1">
    <citation type="submission" date="2024-02" db="EMBL/GenBank/DDBJ databases">
        <title>High-quality chromosome-scale genome assembly of Pensacola bahiagrass (Paspalum notatum Flugge var. saurae).</title>
        <authorList>
            <person name="Vega J.M."/>
            <person name="Podio M."/>
            <person name="Orjuela J."/>
            <person name="Siena L.A."/>
            <person name="Pessino S.C."/>
            <person name="Combes M.C."/>
            <person name="Mariac C."/>
            <person name="Albertini E."/>
            <person name="Pupilli F."/>
            <person name="Ortiz J.P.A."/>
            <person name="Leblanc O."/>
        </authorList>
    </citation>
    <scope>NUCLEOTIDE SEQUENCE [LARGE SCALE GENOMIC DNA]</scope>
    <source>
        <strain evidence="4">R1</strain>
        <tissue evidence="4">Leaf</tissue>
    </source>
</reference>